<dbReference type="EMBL" id="ACDE02000019">
    <property type="protein sequence ID" value="EEO39994.2"/>
    <property type="molecule type" value="Genomic_DNA"/>
</dbReference>
<evidence type="ECO:0000313" key="3">
    <source>
        <dbReference type="Proteomes" id="UP000004925"/>
    </source>
</evidence>
<dbReference type="AlphaFoldDB" id="A0A0M1VTK9"/>
<feature type="domain" description="DUF5105" evidence="1">
    <location>
        <begin position="26"/>
        <end position="147"/>
    </location>
</feature>
<dbReference type="PROSITE" id="PS51257">
    <property type="entry name" value="PROKAR_LIPOPROTEIN"/>
    <property type="match status" value="1"/>
</dbReference>
<name>A0A0M1VTK9_FUSVC</name>
<dbReference type="RefSeq" id="WP_032843654.1">
    <property type="nucleotide sequence ID" value="NZ_KQ235737.1"/>
</dbReference>
<dbReference type="Proteomes" id="UP000004925">
    <property type="component" value="Unassembled WGS sequence"/>
</dbReference>
<evidence type="ECO:0000259" key="1">
    <source>
        <dbReference type="Pfam" id="PF17118"/>
    </source>
</evidence>
<accession>A0A0M1VTK9</accession>
<organism evidence="2 3">
    <name type="scientific">Fusobacterium vincentii 4_1_13</name>
    <dbReference type="NCBI Taxonomy" id="469606"/>
    <lineage>
        <taxon>Bacteria</taxon>
        <taxon>Fusobacteriati</taxon>
        <taxon>Fusobacteriota</taxon>
        <taxon>Fusobacteriia</taxon>
        <taxon>Fusobacteriales</taxon>
        <taxon>Fusobacteriaceae</taxon>
        <taxon>Fusobacterium</taxon>
    </lineage>
</organism>
<dbReference type="eggNOG" id="ENOG5033DDN">
    <property type="taxonomic scope" value="Bacteria"/>
</dbReference>
<reference evidence="2 3" key="1">
    <citation type="submission" date="2011-10" db="EMBL/GenBank/DDBJ databases">
        <title>The Genome Sequence of Fusobacterium sp. 4_1_13.</title>
        <authorList>
            <consortium name="The Broad Institute Genome Sequencing Platform"/>
            <person name="Earl A."/>
            <person name="Ward D."/>
            <person name="Feldgarden M."/>
            <person name="Gevers D."/>
            <person name="Strauss J."/>
            <person name="Ambrose C."/>
            <person name="Allen-Vercoe E."/>
            <person name="Young S.K."/>
            <person name="Zeng Q."/>
            <person name="Gargeya S."/>
            <person name="Fitzgerald M."/>
            <person name="Haas B."/>
            <person name="Abouelleil A."/>
            <person name="Alvarado L."/>
            <person name="Arachchi H.M."/>
            <person name="Berlin A."/>
            <person name="Brown A."/>
            <person name="Chapman S.B."/>
            <person name="Chen Z."/>
            <person name="Dunbar C."/>
            <person name="Freedman E."/>
            <person name="Gearin G."/>
            <person name="Goldberg J."/>
            <person name="Griggs A."/>
            <person name="Gujja S."/>
            <person name="Heiman D."/>
            <person name="Howarth C."/>
            <person name="Larson L."/>
            <person name="Lui A."/>
            <person name="MacDonald P.J."/>
            <person name="Montmayeur A."/>
            <person name="Murphy C."/>
            <person name="Neiman D."/>
            <person name="Pearson M."/>
            <person name="Priest M."/>
            <person name="Roberts A."/>
            <person name="Saif S."/>
            <person name="Shea T."/>
            <person name="Shenoy N."/>
            <person name="Sisk P."/>
            <person name="Stolte C."/>
            <person name="Sykes S."/>
            <person name="Wortman J."/>
            <person name="Nusbaum C."/>
            <person name="Birren B."/>
        </authorList>
    </citation>
    <scope>NUCLEOTIDE SEQUENCE [LARGE SCALE GENOMIC DNA]</scope>
    <source>
        <strain evidence="2 3">4_1_13</strain>
    </source>
</reference>
<dbReference type="Pfam" id="PF17118">
    <property type="entry name" value="DUF5105"/>
    <property type="match status" value="1"/>
</dbReference>
<gene>
    <name evidence="2" type="ORF">FSCG_00707</name>
</gene>
<evidence type="ECO:0000313" key="2">
    <source>
        <dbReference type="EMBL" id="EEO39994.2"/>
    </source>
</evidence>
<sequence>MKKFLKFVLIGMSVLFLVSCGKPDSQKAFESSFKLLATELEKQVPNDDPVTKSFAKAIKKATYKVNKVTENADTADIDVTIKGINIPGYMGELMSSVMPLAMSGAPESALDAAATKFFDDLFKRSDLSYVEKNLIVKMQKEDGEWKIVNFSEVLGAALGGLDKLFENEEAENNSN</sequence>
<protein>
    <recommendedName>
        <fullName evidence="1">DUF5105 domain-containing protein</fullName>
    </recommendedName>
</protein>
<dbReference type="InterPro" id="IPR031343">
    <property type="entry name" value="DUF5105"/>
</dbReference>
<proteinExistence type="predicted"/>
<comment type="caution">
    <text evidence="2">The sequence shown here is derived from an EMBL/GenBank/DDBJ whole genome shotgun (WGS) entry which is preliminary data.</text>
</comment>